<feature type="transmembrane region" description="Helical" evidence="2">
    <location>
        <begin position="36"/>
        <end position="56"/>
    </location>
</feature>
<accession>A0ABY9RSG6</accession>
<evidence type="ECO:0000313" key="3">
    <source>
        <dbReference type="EMBL" id="WMX44674.1"/>
    </source>
</evidence>
<dbReference type="Proteomes" id="UP001250858">
    <property type="component" value="Chromosome"/>
</dbReference>
<keyword evidence="2" id="KW-0812">Transmembrane</keyword>
<sequence>MPEETKKRFDLSLPQVAGSALAAVLAAKLASTLGVYGTILGAGVISVIATCGGPLLQHLFKRTGEQMRGAGTADRPKPRQTSAPYGDEFGEPSTHGTRVRGRKRSALGAAVVFVVAMGGITAYELTSGQDLGGVKGSTTFGSAVRGEGGGGDGGEGGQRPATGGTPSPGPGRDRKDDRRDDRKDDRRDDREDDRNGGGTATPTPTPDRTSGPATPAPEPTPSASTEPTGGGSTPPATPSAAPPTAQAPDGRRSRVTLGRQARDLPPAHRGPSRTAVSRPGPGAGSRCRSAGPGRAGPAAP</sequence>
<keyword evidence="2" id="KW-0472">Membrane</keyword>
<name>A0ABY9RSG6_9ACTN</name>
<feature type="compositionally biased region" description="Gly residues" evidence="1">
    <location>
        <begin position="146"/>
        <end position="157"/>
    </location>
</feature>
<feature type="compositionally biased region" description="Basic and acidic residues" evidence="1">
    <location>
        <begin position="171"/>
        <end position="195"/>
    </location>
</feature>
<keyword evidence="2" id="KW-1133">Transmembrane helix</keyword>
<keyword evidence="4" id="KW-1185">Reference proteome</keyword>
<feature type="region of interest" description="Disordered" evidence="1">
    <location>
        <begin position="127"/>
        <end position="300"/>
    </location>
</feature>
<evidence type="ECO:0000256" key="2">
    <source>
        <dbReference type="SAM" id="Phobius"/>
    </source>
</evidence>
<gene>
    <name evidence="3" type="ORF">RGF97_07080</name>
</gene>
<dbReference type="RefSeq" id="WP_309548147.1">
    <property type="nucleotide sequence ID" value="NZ_CP133762.1"/>
</dbReference>
<dbReference type="EMBL" id="CP133762">
    <property type="protein sequence ID" value="WMX44674.1"/>
    <property type="molecule type" value="Genomic_DNA"/>
</dbReference>
<reference evidence="3 4" key="1">
    <citation type="submission" date="2023-09" db="EMBL/GenBank/DDBJ databases">
        <title>Complete genome of Streptomyces roseicoloratus T14.</title>
        <authorList>
            <person name="Bashizi T."/>
            <person name="Kim M.-J."/>
            <person name="Lee G."/>
            <person name="Tagele S.B."/>
            <person name="Shin J.-H."/>
        </authorList>
    </citation>
    <scope>NUCLEOTIDE SEQUENCE [LARGE SCALE GENOMIC DNA]</scope>
    <source>
        <strain evidence="3 4">T14</strain>
    </source>
</reference>
<organism evidence="3 4">
    <name type="scientific">Streptomyces roseicoloratus</name>
    <dbReference type="NCBI Taxonomy" id="2508722"/>
    <lineage>
        <taxon>Bacteria</taxon>
        <taxon>Bacillati</taxon>
        <taxon>Actinomycetota</taxon>
        <taxon>Actinomycetes</taxon>
        <taxon>Kitasatosporales</taxon>
        <taxon>Streptomycetaceae</taxon>
        <taxon>Streptomyces</taxon>
    </lineage>
</organism>
<feature type="transmembrane region" description="Helical" evidence="2">
    <location>
        <begin position="106"/>
        <end position="125"/>
    </location>
</feature>
<evidence type="ECO:0000256" key="1">
    <source>
        <dbReference type="SAM" id="MobiDB-lite"/>
    </source>
</evidence>
<proteinExistence type="predicted"/>
<feature type="region of interest" description="Disordered" evidence="1">
    <location>
        <begin position="66"/>
        <end position="102"/>
    </location>
</feature>
<feature type="compositionally biased region" description="Low complexity" evidence="1">
    <location>
        <begin position="284"/>
        <end position="300"/>
    </location>
</feature>
<protein>
    <submittedName>
        <fullName evidence="3">Uncharacterized protein</fullName>
    </submittedName>
</protein>
<evidence type="ECO:0000313" key="4">
    <source>
        <dbReference type="Proteomes" id="UP001250858"/>
    </source>
</evidence>